<organism evidence="2 3">
    <name type="scientific">Pontibacter rugosus</name>
    <dbReference type="NCBI Taxonomy" id="1745966"/>
    <lineage>
        <taxon>Bacteria</taxon>
        <taxon>Pseudomonadati</taxon>
        <taxon>Bacteroidota</taxon>
        <taxon>Cytophagia</taxon>
        <taxon>Cytophagales</taxon>
        <taxon>Hymenobacteraceae</taxon>
        <taxon>Pontibacter</taxon>
    </lineage>
</organism>
<protein>
    <submittedName>
        <fullName evidence="2">Lipocalin family protein</fullName>
    </submittedName>
</protein>
<accession>A0ABW3SUU0</accession>
<dbReference type="Proteomes" id="UP001597094">
    <property type="component" value="Unassembled WGS sequence"/>
</dbReference>
<dbReference type="EMBL" id="JBHTLD010000350">
    <property type="protein sequence ID" value="MFD1188699.1"/>
    <property type="molecule type" value="Genomic_DNA"/>
</dbReference>
<dbReference type="RefSeq" id="WP_377532728.1">
    <property type="nucleotide sequence ID" value="NZ_JBHTLD010000350.1"/>
</dbReference>
<dbReference type="Pfam" id="PF13648">
    <property type="entry name" value="Lipocalin_4"/>
    <property type="match status" value="1"/>
</dbReference>
<sequence length="141" mass="16583">MNKFRLLHFLIGLFCVITFSSCDKDEDSEPSQQALLTDGEWQGTAVYYNGNNETRFFRDTIEFDVSEIRLRFDDNGEYRQTYGRTVLGTWEFEGNEQEIVILDSGEAYEDRVFINELSSSRLHLDVSWFGPPVELRFTKRR</sequence>
<evidence type="ECO:0000313" key="2">
    <source>
        <dbReference type="EMBL" id="MFD1188699.1"/>
    </source>
</evidence>
<reference evidence="3" key="1">
    <citation type="journal article" date="2019" name="Int. J. Syst. Evol. Microbiol.">
        <title>The Global Catalogue of Microorganisms (GCM) 10K type strain sequencing project: providing services to taxonomists for standard genome sequencing and annotation.</title>
        <authorList>
            <consortium name="The Broad Institute Genomics Platform"/>
            <consortium name="The Broad Institute Genome Sequencing Center for Infectious Disease"/>
            <person name="Wu L."/>
            <person name="Ma J."/>
        </authorList>
    </citation>
    <scope>NUCLEOTIDE SEQUENCE [LARGE SCALE GENOMIC DNA]</scope>
    <source>
        <strain evidence="3">JCM 31319</strain>
    </source>
</reference>
<gene>
    <name evidence="2" type="ORF">ACFQ2O_21000</name>
</gene>
<dbReference type="PROSITE" id="PS51257">
    <property type="entry name" value="PROKAR_LIPOPROTEIN"/>
    <property type="match status" value="1"/>
</dbReference>
<feature type="non-terminal residue" evidence="2">
    <location>
        <position position="1"/>
    </location>
</feature>
<evidence type="ECO:0000259" key="1">
    <source>
        <dbReference type="Pfam" id="PF13648"/>
    </source>
</evidence>
<keyword evidence="3" id="KW-1185">Reference proteome</keyword>
<feature type="domain" description="Lipocalin-like" evidence="1">
    <location>
        <begin position="39"/>
        <end position="123"/>
    </location>
</feature>
<comment type="caution">
    <text evidence="2">The sequence shown here is derived from an EMBL/GenBank/DDBJ whole genome shotgun (WGS) entry which is preliminary data.</text>
</comment>
<proteinExistence type="predicted"/>
<dbReference type="InterPro" id="IPR024311">
    <property type="entry name" value="Lipocalin-like"/>
</dbReference>
<name>A0ABW3SUU0_9BACT</name>
<evidence type="ECO:0000313" key="3">
    <source>
        <dbReference type="Proteomes" id="UP001597094"/>
    </source>
</evidence>